<proteinExistence type="predicted"/>
<feature type="domain" description="Lcl C-terminal" evidence="1">
    <location>
        <begin position="52"/>
        <end position="196"/>
    </location>
</feature>
<dbReference type="OrthoDB" id="9815730at2"/>
<evidence type="ECO:0000259" key="1">
    <source>
        <dbReference type="Pfam" id="PF07603"/>
    </source>
</evidence>
<protein>
    <recommendedName>
        <fullName evidence="1">Lcl C-terminal domain-containing protein</fullName>
    </recommendedName>
</protein>
<sequence>MKKRILISLFLIVGLLYLGALQTSPTPLTDPNWQKISSQGQPLGPWQGPWACIFDKRQQLFWETKTDDESIHDGNWTYSWFQNGIGKENHGDCYFEDKRCDTDDLIRRTNQQQLCGQTQWRLPTQAELLALKQTQDRPGQIAITTDYFIHMKHGDYWSSTHHQPLSGIFGHLKHGAVAVNMTDVSAVTLPYRNAAFVILVSEASSAP</sequence>
<dbReference type="AlphaFoldDB" id="A0A244CUQ1"/>
<gene>
    <name evidence="2" type="ORF">B1199_03510</name>
</gene>
<dbReference type="InterPro" id="IPR011460">
    <property type="entry name" value="Lcl_C"/>
</dbReference>
<comment type="caution">
    <text evidence="2">The sequence shown here is derived from an EMBL/GenBank/DDBJ whole genome shotgun (WGS) entry which is preliminary data.</text>
</comment>
<dbReference type="Proteomes" id="UP000194841">
    <property type="component" value="Unassembled WGS sequence"/>
</dbReference>
<dbReference type="RefSeq" id="WP_086742738.1">
    <property type="nucleotide sequence ID" value="NZ_MWPV01000001.1"/>
</dbReference>
<organism evidence="2 3">
    <name type="scientific">Pseudoalteromonas ulvae</name>
    <dbReference type="NCBI Taxonomy" id="107327"/>
    <lineage>
        <taxon>Bacteria</taxon>
        <taxon>Pseudomonadati</taxon>
        <taxon>Pseudomonadota</taxon>
        <taxon>Gammaproteobacteria</taxon>
        <taxon>Alteromonadales</taxon>
        <taxon>Pseudoalteromonadaceae</taxon>
        <taxon>Pseudoalteromonas</taxon>
    </lineage>
</organism>
<dbReference type="EMBL" id="MWPV01000001">
    <property type="protein sequence ID" value="OUL59347.1"/>
    <property type="molecule type" value="Genomic_DNA"/>
</dbReference>
<name>A0A244CUQ1_PSEDV</name>
<reference evidence="2 3" key="1">
    <citation type="submission" date="2017-02" db="EMBL/GenBank/DDBJ databases">
        <title>Pseudoalteromonas ulvae TC14 Genome.</title>
        <authorList>
            <person name="Molmeret M."/>
        </authorList>
    </citation>
    <scope>NUCLEOTIDE SEQUENCE [LARGE SCALE GENOMIC DNA]</scope>
    <source>
        <strain evidence="2">TC14</strain>
    </source>
</reference>
<accession>A0A244CUQ1</accession>
<dbReference type="Pfam" id="PF07603">
    <property type="entry name" value="Lcl_C"/>
    <property type="match status" value="1"/>
</dbReference>
<evidence type="ECO:0000313" key="2">
    <source>
        <dbReference type="EMBL" id="OUL59347.1"/>
    </source>
</evidence>
<evidence type="ECO:0000313" key="3">
    <source>
        <dbReference type="Proteomes" id="UP000194841"/>
    </source>
</evidence>
<keyword evidence="3" id="KW-1185">Reference proteome</keyword>